<dbReference type="Proteomes" id="UP001151582">
    <property type="component" value="Unassembled WGS sequence"/>
</dbReference>
<dbReference type="EMBL" id="JANBQB010001699">
    <property type="protein sequence ID" value="KAJ1970615.1"/>
    <property type="molecule type" value="Genomic_DNA"/>
</dbReference>
<sequence length="215" mass="23985">MESESESGPTYYESSSSEYFYRSSRVHKELNAEVQANTVVVDVELLLAQAKPRRAEALNQAIAIHNQLCDSDQLNSATSNLKLLAAGQCDSKRAVYPGLKQLLDICARAVYDSVSVLERDDPVRQETRLLQSTDDFSYLPRDSNNSNRTSIAITARAVRANGFPSPAYRALWENIAAVVKVTCSEVGQRKRDKTCGQLARSIVDMYKCQPNRRFA</sequence>
<reference evidence="1" key="1">
    <citation type="submission" date="2022-07" db="EMBL/GenBank/DDBJ databases">
        <title>Phylogenomic reconstructions and comparative analyses of Kickxellomycotina fungi.</title>
        <authorList>
            <person name="Reynolds N.K."/>
            <person name="Stajich J.E."/>
            <person name="Barry K."/>
            <person name="Grigoriev I.V."/>
            <person name="Crous P."/>
            <person name="Smith M.E."/>
        </authorList>
    </citation>
    <scope>NUCLEOTIDE SEQUENCE</scope>
    <source>
        <strain evidence="1">RSA 567</strain>
    </source>
</reference>
<feature type="non-terminal residue" evidence="1">
    <location>
        <position position="215"/>
    </location>
</feature>
<keyword evidence="2" id="KW-1185">Reference proteome</keyword>
<dbReference type="OrthoDB" id="10514181at2759"/>
<proteinExistence type="predicted"/>
<accession>A0A9W8EAP8</accession>
<evidence type="ECO:0000313" key="1">
    <source>
        <dbReference type="EMBL" id="KAJ1970615.1"/>
    </source>
</evidence>
<dbReference type="AlphaFoldDB" id="A0A9W8EAP8"/>
<evidence type="ECO:0000313" key="2">
    <source>
        <dbReference type="Proteomes" id="UP001151582"/>
    </source>
</evidence>
<comment type="caution">
    <text evidence="1">The sequence shown here is derived from an EMBL/GenBank/DDBJ whole genome shotgun (WGS) entry which is preliminary data.</text>
</comment>
<organism evidence="1 2">
    <name type="scientific">Dimargaris verticillata</name>
    <dbReference type="NCBI Taxonomy" id="2761393"/>
    <lineage>
        <taxon>Eukaryota</taxon>
        <taxon>Fungi</taxon>
        <taxon>Fungi incertae sedis</taxon>
        <taxon>Zoopagomycota</taxon>
        <taxon>Kickxellomycotina</taxon>
        <taxon>Dimargaritomycetes</taxon>
        <taxon>Dimargaritales</taxon>
        <taxon>Dimargaritaceae</taxon>
        <taxon>Dimargaris</taxon>
    </lineage>
</organism>
<protein>
    <submittedName>
        <fullName evidence="1">Uncharacterized protein</fullName>
    </submittedName>
</protein>
<name>A0A9W8EAP8_9FUNG</name>
<gene>
    <name evidence="1" type="ORF">H4R34_006004</name>
</gene>